<comment type="caution">
    <text evidence="2">The sequence shown here is derived from an EMBL/GenBank/DDBJ whole genome shotgun (WGS) entry which is preliminary data.</text>
</comment>
<evidence type="ECO:0000313" key="3">
    <source>
        <dbReference type="Proteomes" id="UP000324897"/>
    </source>
</evidence>
<keyword evidence="3" id="KW-1185">Reference proteome</keyword>
<name>A0A5J9ULW2_9POAL</name>
<accession>A0A5J9ULW2</accession>
<feature type="non-terminal residue" evidence="2">
    <location>
        <position position="1"/>
    </location>
</feature>
<gene>
    <name evidence="2" type="ORF">EJB05_26561</name>
</gene>
<feature type="region of interest" description="Disordered" evidence="1">
    <location>
        <begin position="1"/>
        <end position="25"/>
    </location>
</feature>
<organism evidence="2 3">
    <name type="scientific">Eragrostis curvula</name>
    <name type="common">weeping love grass</name>
    <dbReference type="NCBI Taxonomy" id="38414"/>
    <lineage>
        <taxon>Eukaryota</taxon>
        <taxon>Viridiplantae</taxon>
        <taxon>Streptophyta</taxon>
        <taxon>Embryophyta</taxon>
        <taxon>Tracheophyta</taxon>
        <taxon>Spermatophyta</taxon>
        <taxon>Magnoliopsida</taxon>
        <taxon>Liliopsida</taxon>
        <taxon>Poales</taxon>
        <taxon>Poaceae</taxon>
        <taxon>PACMAD clade</taxon>
        <taxon>Chloridoideae</taxon>
        <taxon>Eragrostideae</taxon>
        <taxon>Eragrostidinae</taxon>
        <taxon>Eragrostis</taxon>
    </lineage>
</organism>
<evidence type="ECO:0000256" key="1">
    <source>
        <dbReference type="SAM" id="MobiDB-lite"/>
    </source>
</evidence>
<dbReference type="AlphaFoldDB" id="A0A5J9ULW2"/>
<proteinExistence type="predicted"/>
<sequence>DTRDDDRGSTHLPPPTRVPAAAGRRPCHPAAPIGIGSSRLVHGAGFFSASAAAAVLSVLSSGGLPSSGRASSLVSYSGRTFSGYLDSTCRNESQFVAHILHF</sequence>
<protein>
    <submittedName>
        <fullName evidence="2">Uncharacterized protein</fullName>
    </submittedName>
</protein>
<dbReference type="EMBL" id="RWGY01000013">
    <property type="protein sequence ID" value="TVU24160.1"/>
    <property type="molecule type" value="Genomic_DNA"/>
</dbReference>
<dbReference type="Proteomes" id="UP000324897">
    <property type="component" value="Chromosome 2"/>
</dbReference>
<evidence type="ECO:0000313" key="2">
    <source>
        <dbReference type="EMBL" id="TVU24160.1"/>
    </source>
</evidence>
<reference evidence="2 3" key="1">
    <citation type="journal article" date="2019" name="Sci. Rep.">
        <title>A high-quality genome of Eragrostis curvula grass provides insights into Poaceae evolution and supports new strategies to enhance forage quality.</title>
        <authorList>
            <person name="Carballo J."/>
            <person name="Santos B.A.C.M."/>
            <person name="Zappacosta D."/>
            <person name="Garbus I."/>
            <person name="Selva J.P."/>
            <person name="Gallo C.A."/>
            <person name="Diaz A."/>
            <person name="Albertini E."/>
            <person name="Caccamo M."/>
            <person name="Echenique V."/>
        </authorList>
    </citation>
    <scope>NUCLEOTIDE SEQUENCE [LARGE SCALE GENOMIC DNA]</scope>
    <source>
        <strain evidence="3">cv. Victoria</strain>
        <tissue evidence="2">Leaf</tissue>
    </source>
</reference>
<dbReference type="Gramene" id="TVU24160">
    <property type="protein sequence ID" value="TVU24160"/>
    <property type="gene ID" value="EJB05_26561"/>
</dbReference>